<gene>
    <name evidence="4" type="ORF">MSPICULIGERA_LOCUS13390</name>
</gene>
<dbReference type="AlphaFoldDB" id="A0AA36G722"/>
<evidence type="ECO:0000313" key="5">
    <source>
        <dbReference type="Proteomes" id="UP001177023"/>
    </source>
</evidence>
<name>A0AA36G722_9BILA</name>
<dbReference type="SUPFAM" id="SSF49265">
    <property type="entry name" value="Fibronectin type III"/>
    <property type="match status" value="2"/>
</dbReference>
<reference evidence="4" key="1">
    <citation type="submission" date="2023-06" db="EMBL/GenBank/DDBJ databases">
        <authorList>
            <person name="Delattre M."/>
        </authorList>
    </citation>
    <scope>NUCLEOTIDE SEQUENCE</scope>
    <source>
        <strain evidence="4">AF72</strain>
    </source>
</reference>
<dbReference type="InterPro" id="IPR050991">
    <property type="entry name" value="ECM_Regulatory_Proteins"/>
</dbReference>
<dbReference type="Pfam" id="PF00041">
    <property type="entry name" value="fn3"/>
    <property type="match status" value="2"/>
</dbReference>
<feature type="non-terminal residue" evidence="4">
    <location>
        <position position="1"/>
    </location>
</feature>
<evidence type="ECO:0000259" key="3">
    <source>
        <dbReference type="PROSITE" id="PS50853"/>
    </source>
</evidence>
<evidence type="ECO:0000256" key="2">
    <source>
        <dbReference type="SAM" id="SignalP"/>
    </source>
</evidence>
<protein>
    <recommendedName>
        <fullName evidence="3">Fibronectin type-III domain-containing protein</fullName>
    </recommendedName>
</protein>
<dbReference type="InterPro" id="IPR013783">
    <property type="entry name" value="Ig-like_fold"/>
</dbReference>
<sequence>MAIAMRSITIILLLALSDAQPHERIEELNARRHDAKQPPGIPRFLASTRPTAPFSSAGGSTHIVKVRTDERTNDHWSDPLLITVHQKTSIQGVRVTDEQLLPPLNFKATIKDPHAVKLEWEPAGQDPSIFYLVHVKQTTSRSGVPLHRQQIKTAATSFELGGLEGGARYELAVRSAVPSKISHTAAIVDISMPREDDYFEIGNLMIHSSFLQDGRGTVNLTWTVPQQMRNRIRDYNIKYRQKGAQHWQQVKFGGERPFASLDDLTSNTEYELEIKTQLDSGLISESAQFSFRTPQVDYNPIDKVDILSSHDVNSIQIQWLLKSEIDKSQVVGYDVYLNEDQNAPTHTWRRLYVENVEGNLAIPGLQSTTSYYVKIDVRMRDGRVVKSPTTYKFTTVDWRHLSHRPYPRTNPFLH</sequence>
<feature type="signal peptide" evidence="2">
    <location>
        <begin position="1"/>
        <end position="19"/>
    </location>
</feature>
<dbReference type="InterPro" id="IPR003961">
    <property type="entry name" value="FN3_dom"/>
</dbReference>
<proteinExistence type="predicted"/>
<dbReference type="PANTHER" id="PTHR46708:SF2">
    <property type="entry name" value="FIBRONECTIN TYPE-III DOMAIN-CONTAINING PROTEIN"/>
    <property type="match status" value="1"/>
</dbReference>
<feature type="domain" description="Fibronectin type-III" evidence="3">
    <location>
        <begin position="200"/>
        <end position="296"/>
    </location>
</feature>
<keyword evidence="1" id="KW-0677">Repeat</keyword>
<dbReference type="PANTHER" id="PTHR46708">
    <property type="entry name" value="TENASCIN"/>
    <property type="match status" value="1"/>
</dbReference>
<feature type="chain" id="PRO_5041402483" description="Fibronectin type-III domain-containing protein" evidence="2">
    <location>
        <begin position="20"/>
        <end position="414"/>
    </location>
</feature>
<organism evidence="4 5">
    <name type="scientific">Mesorhabditis spiculigera</name>
    <dbReference type="NCBI Taxonomy" id="96644"/>
    <lineage>
        <taxon>Eukaryota</taxon>
        <taxon>Metazoa</taxon>
        <taxon>Ecdysozoa</taxon>
        <taxon>Nematoda</taxon>
        <taxon>Chromadorea</taxon>
        <taxon>Rhabditida</taxon>
        <taxon>Rhabditina</taxon>
        <taxon>Rhabditomorpha</taxon>
        <taxon>Rhabditoidea</taxon>
        <taxon>Rhabditidae</taxon>
        <taxon>Mesorhabditinae</taxon>
        <taxon>Mesorhabditis</taxon>
    </lineage>
</organism>
<feature type="domain" description="Fibronectin type-III" evidence="3">
    <location>
        <begin position="300"/>
        <end position="398"/>
    </location>
</feature>
<dbReference type="InterPro" id="IPR036116">
    <property type="entry name" value="FN3_sf"/>
</dbReference>
<comment type="caution">
    <text evidence="4">The sequence shown here is derived from an EMBL/GenBank/DDBJ whole genome shotgun (WGS) entry which is preliminary data.</text>
</comment>
<dbReference type="CDD" id="cd00063">
    <property type="entry name" value="FN3"/>
    <property type="match status" value="2"/>
</dbReference>
<keyword evidence="5" id="KW-1185">Reference proteome</keyword>
<dbReference type="PROSITE" id="PS50853">
    <property type="entry name" value="FN3"/>
    <property type="match status" value="3"/>
</dbReference>
<dbReference type="Gene3D" id="2.60.40.10">
    <property type="entry name" value="Immunoglobulins"/>
    <property type="match status" value="3"/>
</dbReference>
<feature type="domain" description="Fibronectin type-III" evidence="3">
    <location>
        <begin position="102"/>
        <end position="195"/>
    </location>
</feature>
<dbReference type="EMBL" id="CATQJA010002635">
    <property type="protein sequence ID" value="CAJ0575073.1"/>
    <property type="molecule type" value="Genomic_DNA"/>
</dbReference>
<evidence type="ECO:0000313" key="4">
    <source>
        <dbReference type="EMBL" id="CAJ0575073.1"/>
    </source>
</evidence>
<dbReference type="SMART" id="SM00060">
    <property type="entry name" value="FN3"/>
    <property type="match status" value="3"/>
</dbReference>
<accession>A0AA36G722</accession>
<keyword evidence="2" id="KW-0732">Signal</keyword>
<dbReference type="Proteomes" id="UP001177023">
    <property type="component" value="Unassembled WGS sequence"/>
</dbReference>
<evidence type="ECO:0000256" key="1">
    <source>
        <dbReference type="ARBA" id="ARBA00022737"/>
    </source>
</evidence>